<feature type="transmembrane region" description="Helical" evidence="8">
    <location>
        <begin position="140"/>
        <end position="159"/>
    </location>
</feature>
<accession>A0A1F8AS18</accession>
<comment type="subcellular location">
    <subcellularLocation>
        <location evidence="1">Cell membrane</location>
        <topology evidence="1">Multi-pass membrane protein</topology>
    </subcellularLocation>
</comment>
<evidence type="ECO:0000256" key="2">
    <source>
        <dbReference type="ARBA" id="ARBA00022475"/>
    </source>
</evidence>
<dbReference type="InterPro" id="IPR050297">
    <property type="entry name" value="LipidA_mod_glycosyltrf_83"/>
</dbReference>
<keyword evidence="5 8" id="KW-0812">Transmembrane</keyword>
<feature type="transmembrane region" description="Helical" evidence="8">
    <location>
        <begin position="342"/>
        <end position="360"/>
    </location>
</feature>
<feature type="transmembrane region" description="Helical" evidence="8">
    <location>
        <begin position="293"/>
        <end position="310"/>
    </location>
</feature>
<name>A0A1F8AS18_9BACT</name>
<proteinExistence type="predicted"/>
<dbReference type="Pfam" id="PF13231">
    <property type="entry name" value="PMT_2"/>
    <property type="match status" value="1"/>
</dbReference>
<feature type="domain" description="Glycosyltransferase RgtA/B/C/D-like" evidence="9">
    <location>
        <begin position="66"/>
        <end position="213"/>
    </location>
</feature>
<comment type="caution">
    <text evidence="10">The sequence shown here is derived from an EMBL/GenBank/DDBJ whole genome shotgun (WGS) entry which is preliminary data.</text>
</comment>
<keyword evidence="2" id="KW-1003">Cell membrane</keyword>
<evidence type="ECO:0000256" key="7">
    <source>
        <dbReference type="ARBA" id="ARBA00023136"/>
    </source>
</evidence>
<reference evidence="10 11" key="1">
    <citation type="journal article" date="2016" name="Nat. Commun.">
        <title>Thousands of microbial genomes shed light on interconnected biogeochemical processes in an aquifer system.</title>
        <authorList>
            <person name="Anantharaman K."/>
            <person name="Brown C.T."/>
            <person name="Hug L.A."/>
            <person name="Sharon I."/>
            <person name="Castelle C.J."/>
            <person name="Probst A.J."/>
            <person name="Thomas B.C."/>
            <person name="Singh A."/>
            <person name="Wilkins M.J."/>
            <person name="Karaoz U."/>
            <person name="Brodie E.L."/>
            <person name="Williams K.H."/>
            <person name="Hubbard S.S."/>
            <person name="Banfield J.F."/>
        </authorList>
    </citation>
    <scope>NUCLEOTIDE SEQUENCE [LARGE SCALE GENOMIC DNA]</scope>
</reference>
<organism evidence="10 11">
    <name type="scientific">Candidatus Woesebacteria bacterium RIFCSPHIGHO2_12_FULL_41_24</name>
    <dbReference type="NCBI Taxonomy" id="1802510"/>
    <lineage>
        <taxon>Bacteria</taxon>
        <taxon>Candidatus Woeseibacteriota</taxon>
    </lineage>
</organism>
<evidence type="ECO:0000256" key="6">
    <source>
        <dbReference type="ARBA" id="ARBA00022989"/>
    </source>
</evidence>
<evidence type="ECO:0000313" key="10">
    <source>
        <dbReference type="EMBL" id="OGM54048.1"/>
    </source>
</evidence>
<evidence type="ECO:0000256" key="8">
    <source>
        <dbReference type="SAM" id="Phobius"/>
    </source>
</evidence>
<keyword evidence="4" id="KW-0808">Transferase</keyword>
<feature type="transmembrane region" description="Helical" evidence="8">
    <location>
        <begin position="269"/>
        <end position="286"/>
    </location>
</feature>
<feature type="transmembrane region" description="Helical" evidence="8">
    <location>
        <begin position="316"/>
        <end position="335"/>
    </location>
</feature>
<evidence type="ECO:0000259" key="9">
    <source>
        <dbReference type="Pfam" id="PF13231"/>
    </source>
</evidence>
<evidence type="ECO:0000256" key="3">
    <source>
        <dbReference type="ARBA" id="ARBA00022676"/>
    </source>
</evidence>
<feature type="transmembrane region" description="Helical" evidence="8">
    <location>
        <begin position="88"/>
        <end position="107"/>
    </location>
</feature>
<gene>
    <name evidence="10" type="ORF">A3E44_02605</name>
</gene>
<feature type="transmembrane region" description="Helical" evidence="8">
    <location>
        <begin position="179"/>
        <end position="195"/>
    </location>
</feature>
<evidence type="ECO:0000256" key="4">
    <source>
        <dbReference type="ARBA" id="ARBA00022679"/>
    </source>
</evidence>
<evidence type="ECO:0000313" key="11">
    <source>
        <dbReference type="Proteomes" id="UP000178603"/>
    </source>
</evidence>
<dbReference type="InterPro" id="IPR038731">
    <property type="entry name" value="RgtA/B/C-like"/>
</dbReference>
<dbReference type="EMBL" id="MGGW01000019">
    <property type="protein sequence ID" value="OGM54048.1"/>
    <property type="molecule type" value="Genomic_DNA"/>
</dbReference>
<evidence type="ECO:0000256" key="5">
    <source>
        <dbReference type="ARBA" id="ARBA00022692"/>
    </source>
</evidence>
<dbReference type="GO" id="GO:0009103">
    <property type="term" value="P:lipopolysaccharide biosynthetic process"/>
    <property type="evidence" value="ECO:0007669"/>
    <property type="project" value="UniProtKB-ARBA"/>
</dbReference>
<evidence type="ECO:0000256" key="1">
    <source>
        <dbReference type="ARBA" id="ARBA00004651"/>
    </source>
</evidence>
<dbReference type="PANTHER" id="PTHR33908">
    <property type="entry name" value="MANNOSYLTRANSFERASE YKCB-RELATED"/>
    <property type="match status" value="1"/>
</dbReference>
<dbReference type="GO" id="GO:0010041">
    <property type="term" value="P:response to iron(III) ion"/>
    <property type="evidence" value="ECO:0007669"/>
    <property type="project" value="TreeGrafter"/>
</dbReference>
<dbReference type="GO" id="GO:0005886">
    <property type="term" value="C:plasma membrane"/>
    <property type="evidence" value="ECO:0007669"/>
    <property type="project" value="UniProtKB-SubCell"/>
</dbReference>
<dbReference type="GO" id="GO:0016763">
    <property type="term" value="F:pentosyltransferase activity"/>
    <property type="evidence" value="ECO:0007669"/>
    <property type="project" value="TreeGrafter"/>
</dbReference>
<dbReference type="Proteomes" id="UP000178603">
    <property type="component" value="Unassembled WGS sequence"/>
</dbReference>
<keyword evidence="6 8" id="KW-1133">Transmembrane helix</keyword>
<keyword evidence="7 8" id="KW-0472">Membrane</keyword>
<keyword evidence="3" id="KW-0328">Glycosyltransferase</keyword>
<feature type="transmembrane region" description="Helical" evidence="8">
    <location>
        <begin position="202"/>
        <end position="224"/>
    </location>
</feature>
<dbReference type="PANTHER" id="PTHR33908:SF3">
    <property type="entry name" value="UNDECAPRENYL PHOSPHATE-ALPHA-4-AMINO-4-DEOXY-L-ARABINOSE ARABINOSYL TRANSFERASE"/>
    <property type="match status" value="1"/>
</dbReference>
<sequence length="512" mass="57996">MKKVFRKWWKTVAALVFILLLAFLIRLANLTILPVFADEAIYIRWSQIMHSEPTLRFLPLSDGKQPLFMWVLMVVISRFDDPLIAGRLVSVFAGLGTIIGVFSLSYLIFKSNLAALVSSLIWAISPYAIFFDRMALVDSMLAMFGIWTVFFAIVTVRTLRLDFAMITGFLLGAAHLTKSPSIFFVMMLPVTWLFLKKFDKRHLVKLVGLSIVYYAISFIIYNILRLGPNFQLIASRNFDYVYPVTRLFNNWRDPLISHLGMFWDWLVKLGPWPLVLLVITGVTISFKKYTKELLVIGLWFIVPVLIQAEYGKVFAARYVFFSIPFMVILAGAGFVKRKSISVILLLVFVAASLGSNFHLLTKPAKAALPESERNGYLEEWTSGIGIREVAEFIKLQNSKSPNLQIVVGTEGYFGTLPDGLQMYIEDLPNVNVIGVGVDLKEVPTSLVESKVSGNKTYLVINKSRLLFDPANFGLELIAAYPKEPRKPDTWHYTLKGSQEVLYLFELTGDYAD</sequence>
<protein>
    <recommendedName>
        <fullName evidence="9">Glycosyltransferase RgtA/B/C/D-like domain-containing protein</fullName>
    </recommendedName>
</protein>
<dbReference type="AlphaFoldDB" id="A0A1F8AS18"/>
<feature type="transmembrane region" description="Helical" evidence="8">
    <location>
        <begin position="113"/>
        <end position="131"/>
    </location>
</feature>